<sequence length="486" mass="52266">MSEAPERVRAMDTGMLVGLAAGLVVGLVVGGVIAWLLASRRVEERAADRVRAAEVDAARARASLDAERAATADRLDAARADSERLTEQFRALAADALATSTDQFLALAHQRFAADHQTQVGELAQREQAVRAMVEPLARTLEHVRAELSTAEKARAEGHAALGEQVRAMRTASDQLRGETSQLVTALRSSQVRGRWGEVQLRRVVEAAGMLAHVDFVEQEQVRTDDGLLRPDMVVRLAGGKRIVVDAKVAFLGFLDAVQTTDETVRADRLAAHARHVRKHVDDLAAKRYWDQFAPAPELVVMFVPAESFLHAAAEQDPALIEYAFERNVVIATPVTLLTLLRTVAYAWRQDALADNAQAVLTLGKELHGRLATMGAHLARLGRALDSAAGAYNQTVSSLETRVLVSARRFATLDVVDGELPAPAPVNPQLSVVTAPELVASAEEQFVALDRLALGPEGADRDEQALRDAVRPTTETGDGGGAATTA</sequence>
<evidence type="ECO:0000256" key="3">
    <source>
        <dbReference type="ARBA" id="ARBA00023054"/>
    </source>
</evidence>
<dbReference type="GO" id="GO:0006310">
    <property type="term" value="P:DNA recombination"/>
    <property type="evidence" value="ECO:0007669"/>
    <property type="project" value="UniProtKB-KW"/>
</dbReference>
<comment type="function">
    <text evidence="1">Involved in DNA recombination.</text>
</comment>
<feature type="compositionally biased region" description="Basic and acidic residues" evidence="6">
    <location>
        <begin position="458"/>
        <end position="470"/>
    </location>
</feature>
<keyword evidence="7" id="KW-0812">Transmembrane</keyword>
<protein>
    <recommendedName>
        <fullName evidence="10">DNA recombination protein RmuC</fullName>
    </recommendedName>
</protein>
<feature type="coiled-coil region" evidence="5">
    <location>
        <begin position="68"/>
        <end position="95"/>
    </location>
</feature>
<dbReference type="AlphaFoldDB" id="A0A919U0Y6"/>
<dbReference type="PANTHER" id="PTHR30563">
    <property type="entry name" value="DNA RECOMBINATION PROTEIN RMUC"/>
    <property type="match status" value="1"/>
</dbReference>
<comment type="caution">
    <text evidence="8">The sequence shown here is derived from an EMBL/GenBank/DDBJ whole genome shotgun (WGS) entry which is preliminary data.</text>
</comment>
<keyword evidence="3 5" id="KW-0175">Coiled coil</keyword>
<organism evidence="8 9">
    <name type="scientific">Cellulomonas chitinilytica</name>
    <dbReference type="NCBI Taxonomy" id="398759"/>
    <lineage>
        <taxon>Bacteria</taxon>
        <taxon>Bacillati</taxon>
        <taxon>Actinomycetota</taxon>
        <taxon>Actinomycetes</taxon>
        <taxon>Micrococcales</taxon>
        <taxon>Cellulomonadaceae</taxon>
        <taxon>Cellulomonas</taxon>
    </lineage>
</organism>
<evidence type="ECO:0000256" key="4">
    <source>
        <dbReference type="ARBA" id="ARBA00023172"/>
    </source>
</evidence>
<evidence type="ECO:0000313" key="8">
    <source>
        <dbReference type="EMBL" id="GIG19599.1"/>
    </source>
</evidence>
<evidence type="ECO:0000256" key="5">
    <source>
        <dbReference type="SAM" id="Coils"/>
    </source>
</evidence>
<keyword evidence="9" id="KW-1185">Reference proteome</keyword>
<reference evidence="8" key="1">
    <citation type="submission" date="2021-01" db="EMBL/GenBank/DDBJ databases">
        <title>Whole genome shotgun sequence of Cellulomonas chitinilytica NBRC 110799.</title>
        <authorList>
            <person name="Komaki H."/>
            <person name="Tamura T."/>
        </authorList>
    </citation>
    <scope>NUCLEOTIDE SEQUENCE</scope>
    <source>
        <strain evidence="8">NBRC 110799</strain>
    </source>
</reference>
<gene>
    <name evidence="8" type="ORF">Cch01nite_03230</name>
</gene>
<feature type="compositionally biased region" description="Gly residues" evidence="6">
    <location>
        <begin position="477"/>
        <end position="486"/>
    </location>
</feature>
<keyword evidence="7" id="KW-0472">Membrane</keyword>
<dbReference type="EMBL" id="BONK01000001">
    <property type="protein sequence ID" value="GIG19599.1"/>
    <property type="molecule type" value="Genomic_DNA"/>
</dbReference>
<feature type="region of interest" description="Disordered" evidence="6">
    <location>
        <begin position="458"/>
        <end position="486"/>
    </location>
</feature>
<evidence type="ECO:0000256" key="2">
    <source>
        <dbReference type="ARBA" id="ARBA00009840"/>
    </source>
</evidence>
<evidence type="ECO:0008006" key="10">
    <source>
        <dbReference type="Google" id="ProtNLM"/>
    </source>
</evidence>
<keyword evidence="4" id="KW-0233">DNA recombination</keyword>
<evidence type="ECO:0000313" key="9">
    <source>
        <dbReference type="Proteomes" id="UP000632740"/>
    </source>
</evidence>
<comment type="similarity">
    <text evidence="2">Belongs to the RmuC family.</text>
</comment>
<evidence type="ECO:0000256" key="6">
    <source>
        <dbReference type="SAM" id="MobiDB-lite"/>
    </source>
</evidence>
<dbReference type="Proteomes" id="UP000632740">
    <property type="component" value="Unassembled WGS sequence"/>
</dbReference>
<dbReference type="PANTHER" id="PTHR30563:SF0">
    <property type="entry name" value="DNA RECOMBINATION PROTEIN RMUC"/>
    <property type="match status" value="1"/>
</dbReference>
<proteinExistence type="inferred from homology"/>
<evidence type="ECO:0000256" key="1">
    <source>
        <dbReference type="ARBA" id="ARBA00003416"/>
    </source>
</evidence>
<name>A0A919U0Y6_9CELL</name>
<feature type="transmembrane region" description="Helical" evidence="7">
    <location>
        <begin position="15"/>
        <end position="38"/>
    </location>
</feature>
<evidence type="ECO:0000256" key="7">
    <source>
        <dbReference type="SAM" id="Phobius"/>
    </source>
</evidence>
<dbReference type="Pfam" id="PF02646">
    <property type="entry name" value="RmuC"/>
    <property type="match status" value="1"/>
</dbReference>
<dbReference type="InterPro" id="IPR003798">
    <property type="entry name" value="DNA_recombination_RmuC"/>
</dbReference>
<accession>A0A919U0Y6</accession>
<keyword evidence="7" id="KW-1133">Transmembrane helix</keyword>